<dbReference type="InterPro" id="IPR005821">
    <property type="entry name" value="Ion_trans_dom"/>
</dbReference>
<keyword evidence="9" id="KW-1185">Reference proteome</keyword>
<dbReference type="PANTHER" id="PTHR10217:SF435">
    <property type="entry name" value="POTASSIUM VOLTAGE-GATED CHANNEL PROTEIN EAG"/>
    <property type="match status" value="1"/>
</dbReference>
<organism evidence="8 9">
    <name type="scientific">Cyclostephanos tholiformis</name>
    <dbReference type="NCBI Taxonomy" id="382380"/>
    <lineage>
        <taxon>Eukaryota</taxon>
        <taxon>Sar</taxon>
        <taxon>Stramenopiles</taxon>
        <taxon>Ochrophyta</taxon>
        <taxon>Bacillariophyta</taxon>
        <taxon>Coscinodiscophyceae</taxon>
        <taxon>Thalassiosirophycidae</taxon>
        <taxon>Stephanodiscales</taxon>
        <taxon>Stephanodiscaceae</taxon>
        <taxon>Cyclostephanos</taxon>
    </lineage>
</organism>
<dbReference type="InterPro" id="IPR050818">
    <property type="entry name" value="KCNH_animal-type"/>
</dbReference>
<evidence type="ECO:0000313" key="8">
    <source>
        <dbReference type="EMBL" id="KAL3817490.1"/>
    </source>
</evidence>
<accession>A0ABD3RZ40</accession>
<evidence type="ECO:0000256" key="4">
    <source>
        <dbReference type="ARBA" id="ARBA00023136"/>
    </source>
</evidence>
<dbReference type="AlphaFoldDB" id="A0ABD3RZ40"/>
<dbReference type="Gene3D" id="1.10.287.70">
    <property type="match status" value="1"/>
</dbReference>
<feature type="domain" description="Ion transport" evidence="7">
    <location>
        <begin position="49"/>
        <end position="318"/>
    </location>
</feature>
<dbReference type="Pfam" id="PF00520">
    <property type="entry name" value="Ion_trans"/>
    <property type="match status" value="1"/>
</dbReference>
<protein>
    <recommendedName>
        <fullName evidence="7">Ion transport domain-containing protein</fullName>
    </recommendedName>
</protein>
<evidence type="ECO:0000313" key="9">
    <source>
        <dbReference type="Proteomes" id="UP001530377"/>
    </source>
</evidence>
<evidence type="ECO:0000259" key="7">
    <source>
        <dbReference type="Pfam" id="PF00520"/>
    </source>
</evidence>
<keyword evidence="3 6" id="KW-1133">Transmembrane helix</keyword>
<evidence type="ECO:0000256" key="6">
    <source>
        <dbReference type="SAM" id="Phobius"/>
    </source>
</evidence>
<sequence>MMRLRRKGANHPPLRVPTPPSLSPRDRVPLDTRMKNLKYVIFPENRWIQVWDLFMIFAIWNYAFSIPFSFGISRGYYVAVSKGYWIYRVIINTGFFVDIFLPFFRAYRDKNGRLVLNLKQIRRRYIRSGWFFLNLLSSLPGSTMGYPEAQKRLKAGETVHDEAQSLFYLDIFKILRLVRIRQMMGNSNVLNGVWERIDIDTALFIQFLLKITVTSHWIGCIWGWIAFIEARSFGDSLLDSPNWIAQWHESSYVEGGLDPIGWENAMSRYFLALFWAVQSITSIGYGNIQPVTVTEYIFANALMLVCGIFWAYIIGKLVEVVSVKGNVLMAFTTRMSEANQMIRDFADEDLPESVIGTVITNSSARVRHFITNQREKASKNWLDSSNACSFHDAYPTLRILSPELKRVCALHLAHSLLETIPYLSSKYLSPEEQAGVILQCVKMEFSSGETFVKHPDLGRGCFLYRSGDGCIATSARTWREGPVNVDGVLVDDDRFREQHTAFHFVGFTRVLFVPRSAIMAVLDNNERAWKECARWKNFMAAFILYSSSRPGETSEQIRFS</sequence>
<keyword evidence="4 6" id="KW-0472">Membrane</keyword>
<evidence type="ECO:0000256" key="5">
    <source>
        <dbReference type="SAM" id="MobiDB-lite"/>
    </source>
</evidence>
<gene>
    <name evidence="8" type="ORF">ACHAXA_007080</name>
</gene>
<feature type="transmembrane region" description="Helical" evidence="6">
    <location>
        <begin position="53"/>
        <end position="72"/>
    </location>
</feature>
<dbReference type="GO" id="GO:0016020">
    <property type="term" value="C:membrane"/>
    <property type="evidence" value="ECO:0007669"/>
    <property type="project" value="UniProtKB-SubCell"/>
</dbReference>
<feature type="transmembrane region" description="Helical" evidence="6">
    <location>
        <begin position="269"/>
        <end position="288"/>
    </location>
</feature>
<feature type="region of interest" description="Disordered" evidence="5">
    <location>
        <begin position="1"/>
        <end position="27"/>
    </location>
</feature>
<dbReference type="EMBL" id="JALLPB020000102">
    <property type="protein sequence ID" value="KAL3817490.1"/>
    <property type="molecule type" value="Genomic_DNA"/>
</dbReference>
<name>A0ABD3RZ40_9STRA</name>
<comment type="subcellular location">
    <subcellularLocation>
        <location evidence="1">Membrane</location>
        <topology evidence="1">Multi-pass membrane protein</topology>
    </subcellularLocation>
</comment>
<feature type="transmembrane region" description="Helical" evidence="6">
    <location>
        <begin position="294"/>
        <end position="314"/>
    </location>
</feature>
<feature type="transmembrane region" description="Helical" evidence="6">
    <location>
        <begin position="203"/>
        <end position="227"/>
    </location>
</feature>
<feature type="transmembrane region" description="Helical" evidence="6">
    <location>
        <begin position="84"/>
        <end position="104"/>
    </location>
</feature>
<reference evidence="8 9" key="1">
    <citation type="submission" date="2024-10" db="EMBL/GenBank/DDBJ databases">
        <title>Updated reference genomes for cyclostephanoid diatoms.</title>
        <authorList>
            <person name="Roberts W.R."/>
            <person name="Alverson A.J."/>
        </authorList>
    </citation>
    <scope>NUCLEOTIDE SEQUENCE [LARGE SCALE GENOMIC DNA]</scope>
    <source>
        <strain evidence="8 9">AJA228-03</strain>
    </source>
</reference>
<keyword evidence="2 6" id="KW-0812">Transmembrane</keyword>
<comment type="caution">
    <text evidence="8">The sequence shown here is derived from an EMBL/GenBank/DDBJ whole genome shotgun (WGS) entry which is preliminary data.</text>
</comment>
<evidence type="ECO:0000256" key="3">
    <source>
        <dbReference type="ARBA" id="ARBA00022989"/>
    </source>
</evidence>
<dbReference type="SUPFAM" id="SSF81324">
    <property type="entry name" value="Voltage-gated potassium channels"/>
    <property type="match status" value="1"/>
</dbReference>
<dbReference type="PANTHER" id="PTHR10217">
    <property type="entry name" value="VOLTAGE AND LIGAND GATED POTASSIUM CHANNEL"/>
    <property type="match status" value="1"/>
</dbReference>
<dbReference type="InterPro" id="IPR003938">
    <property type="entry name" value="K_chnl_volt-dep_EAG/ELK/ERG"/>
</dbReference>
<evidence type="ECO:0000256" key="1">
    <source>
        <dbReference type="ARBA" id="ARBA00004141"/>
    </source>
</evidence>
<dbReference type="Proteomes" id="UP001530377">
    <property type="component" value="Unassembled WGS sequence"/>
</dbReference>
<proteinExistence type="predicted"/>
<dbReference type="PRINTS" id="PR01463">
    <property type="entry name" value="EAGCHANLFMLY"/>
</dbReference>
<evidence type="ECO:0000256" key="2">
    <source>
        <dbReference type="ARBA" id="ARBA00022692"/>
    </source>
</evidence>